<dbReference type="InterPro" id="IPR000073">
    <property type="entry name" value="AB_hydrolase_1"/>
</dbReference>
<dbReference type="PROSITE" id="PS51318">
    <property type="entry name" value="TAT"/>
    <property type="match status" value="1"/>
</dbReference>
<evidence type="ECO:0000313" key="5">
    <source>
        <dbReference type="Proteomes" id="UP000197361"/>
    </source>
</evidence>
<feature type="chain" id="PRO_5013349365" evidence="2">
    <location>
        <begin position="27"/>
        <end position="302"/>
    </location>
</feature>
<keyword evidence="1" id="KW-0472">Membrane</keyword>
<dbReference type="InterPro" id="IPR050471">
    <property type="entry name" value="AB_hydrolase"/>
</dbReference>
<dbReference type="PANTHER" id="PTHR43433:SF4">
    <property type="entry name" value="NON-HEME CHLOROPEROXIDASE-RELATED"/>
    <property type="match status" value="1"/>
</dbReference>
<accession>A0A246K062</accession>
<comment type="caution">
    <text evidence="4">The sequence shown here is derived from an EMBL/GenBank/DDBJ whole genome shotgun (WGS) entry which is preliminary data.</text>
</comment>
<sequence>MKRRDVFSTVLAGGAALALAGTPARAAPRAAANPAWVTAADGTRLYVRIWGAGAPILFLSGWALSSEMWAYQMAALSERGLRCIAYDRRGHGRSDDPGAGYDYATLAGDLDAILTALDVKGATVVAHSMSGGEILSYLAKQPAAKRVARILFLATTLPCLTAKPDNPAGVPAGAFDQMRRQFYTDFPQWIDANSDAFVVPETSPLMRGWIKNIMLRTSLRAIIDLNRAMTAADFRDILSAVTLPTLFIHGDKDASAPLALTAQPASQLPKRSSLNVYEGAPHGLFATHIGRLNADIEAFARG</sequence>
<evidence type="ECO:0000256" key="2">
    <source>
        <dbReference type="SAM" id="SignalP"/>
    </source>
</evidence>
<dbReference type="PRINTS" id="PR00111">
    <property type="entry name" value="ABHYDROLASE"/>
</dbReference>
<feature type="signal peptide" evidence="2">
    <location>
        <begin position="1"/>
        <end position="26"/>
    </location>
</feature>
<dbReference type="GO" id="GO:0016787">
    <property type="term" value="F:hydrolase activity"/>
    <property type="evidence" value="ECO:0007669"/>
    <property type="project" value="UniProtKB-KW"/>
</dbReference>
<evidence type="ECO:0000259" key="3">
    <source>
        <dbReference type="Pfam" id="PF00561"/>
    </source>
</evidence>
<dbReference type="RefSeq" id="WP_088439307.1">
    <property type="nucleotide sequence ID" value="NZ_BMMC01000017.1"/>
</dbReference>
<keyword evidence="5" id="KW-1185">Reference proteome</keyword>
<organism evidence="4 5">
    <name type="scientific">Sphingopyxis bauzanensis</name>
    <dbReference type="NCBI Taxonomy" id="651663"/>
    <lineage>
        <taxon>Bacteria</taxon>
        <taxon>Pseudomonadati</taxon>
        <taxon>Pseudomonadota</taxon>
        <taxon>Alphaproteobacteria</taxon>
        <taxon>Sphingomonadales</taxon>
        <taxon>Sphingomonadaceae</taxon>
        <taxon>Sphingopyxis</taxon>
    </lineage>
</organism>
<evidence type="ECO:0000313" key="4">
    <source>
        <dbReference type="EMBL" id="OWQ98828.1"/>
    </source>
</evidence>
<dbReference type="EMBL" id="NISK01000001">
    <property type="protein sequence ID" value="OWQ98828.1"/>
    <property type="molecule type" value="Genomic_DNA"/>
</dbReference>
<keyword evidence="4" id="KW-0378">Hydrolase</keyword>
<dbReference type="InterPro" id="IPR029058">
    <property type="entry name" value="AB_hydrolase_fold"/>
</dbReference>
<proteinExistence type="predicted"/>
<keyword evidence="1" id="KW-1133">Transmembrane helix</keyword>
<dbReference type="SUPFAM" id="SSF53474">
    <property type="entry name" value="alpha/beta-Hydrolases"/>
    <property type="match status" value="1"/>
</dbReference>
<name>A0A246K062_9SPHN</name>
<keyword evidence="2" id="KW-0732">Signal</keyword>
<dbReference type="Gene3D" id="3.40.50.1820">
    <property type="entry name" value="alpha/beta hydrolase"/>
    <property type="match status" value="1"/>
</dbReference>
<feature type="domain" description="AB hydrolase-1" evidence="3">
    <location>
        <begin position="55"/>
        <end position="287"/>
    </location>
</feature>
<dbReference type="Proteomes" id="UP000197361">
    <property type="component" value="Unassembled WGS sequence"/>
</dbReference>
<evidence type="ECO:0000256" key="1">
    <source>
        <dbReference type="SAM" id="Phobius"/>
    </source>
</evidence>
<keyword evidence="1" id="KW-0812">Transmembrane</keyword>
<dbReference type="Pfam" id="PF00561">
    <property type="entry name" value="Abhydrolase_1"/>
    <property type="match status" value="1"/>
</dbReference>
<feature type="transmembrane region" description="Helical" evidence="1">
    <location>
        <begin position="45"/>
        <end position="64"/>
    </location>
</feature>
<dbReference type="OrthoDB" id="9779853at2"/>
<dbReference type="InterPro" id="IPR006311">
    <property type="entry name" value="TAT_signal"/>
</dbReference>
<gene>
    <name evidence="4" type="ORF">CDQ92_01095</name>
</gene>
<dbReference type="AlphaFoldDB" id="A0A246K062"/>
<protein>
    <submittedName>
        <fullName evidence="4">Alpha/beta hydrolase</fullName>
    </submittedName>
</protein>
<dbReference type="PANTHER" id="PTHR43433">
    <property type="entry name" value="HYDROLASE, ALPHA/BETA FOLD FAMILY PROTEIN"/>
    <property type="match status" value="1"/>
</dbReference>
<reference evidence="4 5" key="1">
    <citation type="journal article" date="2010" name="Int. J. Syst. Evol. Microbiol.">
        <title>Sphingopyxis bauzanensis sp. nov., a psychrophilic bacterium isolated from soil.</title>
        <authorList>
            <person name="Zhang D.C."/>
            <person name="Liu H.C."/>
            <person name="Xin Y.H."/>
            <person name="Zhou Y.G."/>
            <person name="Schinner F."/>
            <person name="Margesin R."/>
        </authorList>
    </citation>
    <scope>NUCLEOTIDE SEQUENCE [LARGE SCALE GENOMIC DNA]</scope>
    <source>
        <strain evidence="4 5">DSM 22271</strain>
    </source>
</reference>